<sequence length="301" mass="32463">MMAERNIGIRRLCFTVLLVVFPAVLLSPRPAGAYFEKIHAGARATGMGGAYSALVDDASAAYWNPAALVTLQRGDILLMYAKPYAISNLQSSYMGFALPRNDVSVGLSWHHTGISGVMGENLITLGLARDLLAPGGRYACSVGGNLKLAHVGYDSQLEKDYGQEVHFTGDIGTLLSVGRRLSLSYVARNLGEPRFNFAGSGGGTILYHTQDLGVAYRWNPSSTVTGAYTREASGEWTLHAGGEVWFYDVFGLRTGFSINRFSGGAGLKTGRYLVDVAFETHNELGASYEVSLRIPFGGSRW</sequence>
<evidence type="ECO:0000313" key="2">
    <source>
        <dbReference type="Proteomes" id="UP000777784"/>
    </source>
</evidence>
<dbReference type="Gene3D" id="2.40.160.60">
    <property type="entry name" value="Outer membrane protein transport protein (OMPP1/FadL/TodX)"/>
    <property type="match status" value="1"/>
</dbReference>
<gene>
    <name evidence="1" type="ORF">KJ970_04255</name>
</gene>
<protein>
    <recommendedName>
        <fullName evidence="3">PorV/PorQ family protein</fullName>
    </recommendedName>
</protein>
<organism evidence="1 2">
    <name type="scientific">Eiseniibacteriota bacterium</name>
    <dbReference type="NCBI Taxonomy" id="2212470"/>
    <lineage>
        <taxon>Bacteria</taxon>
        <taxon>Candidatus Eiseniibacteriota</taxon>
    </lineage>
</organism>
<proteinExistence type="predicted"/>
<dbReference type="AlphaFoldDB" id="A0A948RW66"/>
<evidence type="ECO:0000313" key="1">
    <source>
        <dbReference type="EMBL" id="MBU2690117.1"/>
    </source>
</evidence>
<reference evidence="1" key="1">
    <citation type="submission" date="2021-05" db="EMBL/GenBank/DDBJ databases">
        <title>Energy efficiency and biological interactions define the core microbiome of deep oligotrophic groundwater.</title>
        <authorList>
            <person name="Mehrshad M."/>
            <person name="Lopez-Fernandez M."/>
            <person name="Bell E."/>
            <person name="Bernier-Latmani R."/>
            <person name="Bertilsson S."/>
            <person name="Dopson M."/>
        </authorList>
    </citation>
    <scope>NUCLEOTIDE SEQUENCE</scope>
    <source>
        <strain evidence="1">Modern_marine.mb.64</strain>
    </source>
</reference>
<name>A0A948RW66_UNCEI</name>
<dbReference type="Proteomes" id="UP000777784">
    <property type="component" value="Unassembled WGS sequence"/>
</dbReference>
<accession>A0A948RW66</accession>
<dbReference type="EMBL" id="JAHJDP010000023">
    <property type="protein sequence ID" value="MBU2690117.1"/>
    <property type="molecule type" value="Genomic_DNA"/>
</dbReference>
<comment type="caution">
    <text evidence="1">The sequence shown here is derived from an EMBL/GenBank/DDBJ whole genome shotgun (WGS) entry which is preliminary data.</text>
</comment>
<evidence type="ECO:0008006" key="3">
    <source>
        <dbReference type="Google" id="ProtNLM"/>
    </source>
</evidence>